<reference evidence="1 2" key="1">
    <citation type="submission" date="2009-10" db="EMBL/GenBank/DDBJ databases">
        <title>The Genome Sequence of Prochlorococcus phage P-SSP7.</title>
        <authorList>
            <consortium name="The Broad Institute Genome Sequencing Platform"/>
            <person name="Henn M.R."/>
            <person name="Sullivan M.S."/>
            <person name="Osburne M.S."/>
            <person name="Levin J."/>
            <person name="Malboeuf C."/>
            <person name="Casali M."/>
            <person name="Russ C."/>
            <person name="Lennon N."/>
            <person name="Chapman S.B."/>
            <person name="Erlich R."/>
            <person name="Young S.K."/>
            <person name="Koehrsen M."/>
            <person name="Yandava C."/>
            <person name="Zeng Q."/>
            <person name="Alvarado L."/>
            <person name="Anderson S."/>
            <person name="Berlin A."/>
            <person name="Borenstein D."/>
            <person name="Chen Z."/>
            <person name="Engels R."/>
            <person name="Freedman E."/>
            <person name="Gellesch M."/>
            <person name="Goldberg J."/>
            <person name="Green L."/>
            <person name="Griggs A."/>
            <person name="Gujja S."/>
            <person name="Heilman E.R."/>
            <person name="Heiman D."/>
            <person name="Hepburn T."/>
            <person name="Howarth C."/>
            <person name="Jen D."/>
            <person name="Larson L."/>
            <person name="Lewis B."/>
            <person name="Mehta T."/>
            <person name="Park D."/>
            <person name="Pearson M."/>
            <person name="Richards J."/>
            <person name="Rizzolo K."/>
            <person name="Roberts A."/>
            <person name="Ryan E."/>
            <person name="Saif S."/>
            <person name="Shea T."/>
            <person name="Shenoy N."/>
            <person name="Sisk P."/>
            <person name="Stolte C."/>
            <person name="Sykes S."/>
            <person name="Walk T."/>
            <person name="White J."/>
            <person name="Yu Q."/>
            <person name="Coleman M.L."/>
            <person name="Huang K.H."/>
            <person name="Weigele P.R."/>
            <person name="DeFrancesco A.S."/>
            <person name="Kern S.E."/>
            <person name="Thompson L.R."/>
            <person name="Fu R."/>
            <person name="Hombeck B."/>
            <person name="Chisholm S.W."/>
            <person name="Haas B."/>
            <person name="Nusbaum C."/>
            <person name="Birren B."/>
        </authorList>
    </citation>
    <scope>NUCLEOTIDE SEQUENCE [LARGE SCALE GENOMIC DNA]</scope>
    <source>
        <strain evidence="1 2">P-SSP7</strain>
    </source>
</reference>
<proteinExistence type="predicted"/>
<sequence length="192" mass="21594">MNVLIGCEYSGVVREAFAARGHNAWSCDLLPSDTPTDKHYQGDIFDFVDGDWDLAIFHPPCTDLAISGAAHFPEKIKDGRQQRAIEFVERLYKCGIPRICIENPVGVLSTKSKLGKPTQYVQPYEHGHFETKKTGLWLRGLNPLTPTDIKDLTGLPKKVTQRLHYLPPSPDRWKIRSTTYQGIANAMASQWG</sequence>
<evidence type="ECO:0000313" key="2">
    <source>
        <dbReference type="Proteomes" id="UP000258925"/>
    </source>
</evidence>
<dbReference type="SUPFAM" id="SSF53335">
    <property type="entry name" value="S-adenosyl-L-methionine-dependent methyltransferases"/>
    <property type="match status" value="1"/>
</dbReference>
<dbReference type="InterPro" id="IPR029063">
    <property type="entry name" value="SAM-dependent_MTases_sf"/>
</dbReference>
<organism evidence="1 2">
    <name type="scientific">Prochlorococcus phage P-SSP7</name>
    <dbReference type="NCBI Taxonomy" id="268748"/>
    <lineage>
        <taxon>Viruses</taxon>
        <taxon>Duplodnaviria</taxon>
        <taxon>Heunggongvirae</taxon>
        <taxon>Uroviricota</taxon>
        <taxon>Caudoviricetes</taxon>
        <taxon>Autographivirales</taxon>
        <taxon>Sechaudvirinae</taxon>
        <taxon>Tiamatvirus</taxon>
    </lineage>
</organism>
<protein>
    <submittedName>
        <fullName evidence="1">Gp12</fullName>
    </submittedName>
</protein>
<evidence type="ECO:0000313" key="1">
    <source>
        <dbReference type="EMBL" id="ACY76208.1"/>
    </source>
</evidence>
<name>D1LWE9_BPPRP</name>
<organismHost>
    <name type="scientific">Prochlorococcus</name>
    <dbReference type="NCBI Taxonomy" id="1218"/>
</organismHost>
<dbReference type="KEGG" id="vg:3294720"/>
<dbReference type="EMBL" id="GU071093">
    <property type="protein sequence ID" value="ACY76208.1"/>
    <property type="molecule type" value="Genomic_DNA"/>
</dbReference>
<gene>
    <name evidence="1" type="ORF">PCPG_00002</name>
</gene>
<accession>D1LWE9</accession>
<dbReference type="Proteomes" id="UP000258925">
    <property type="component" value="Segment"/>
</dbReference>
<dbReference type="Gene3D" id="3.40.50.150">
    <property type="entry name" value="Vaccinia Virus protein VP39"/>
    <property type="match status" value="1"/>
</dbReference>